<comment type="caution">
    <text evidence="1">The sequence shown here is derived from an EMBL/GenBank/DDBJ whole genome shotgun (WGS) entry which is preliminary data.</text>
</comment>
<dbReference type="EMBL" id="JANPWB010000004">
    <property type="protein sequence ID" value="KAJ1196092.1"/>
    <property type="molecule type" value="Genomic_DNA"/>
</dbReference>
<evidence type="ECO:0008006" key="4">
    <source>
        <dbReference type="Google" id="ProtNLM"/>
    </source>
</evidence>
<keyword evidence="3" id="KW-1185">Reference proteome</keyword>
<dbReference type="AlphaFoldDB" id="A0AAV7V5P4"/>
<sequence>MAALMKVIAEQGDGPVDPLAAHTLKILKAIKDTKHSLEEKIATVVIEVGLLRGDHKTLLERVRGAVAKITSRTQLSVSTLRAHREPNAAPRQRVCSKHAKLAVTVGLRTRCGDDHKWGWDGGGIRNGDYCRAAEKGSQALLGGIFDFMTVGTFHAISTAVGEGVVKGASMMTAREATKVVTKVATKEAGRKVAGAVICNVAGRIAVGVAQTVKAGTEGVKGVRRRSKRGEHVINSNLLKLFKNIIE</sequence>
<dbReference type="EMBL" id="JANPWB010000004">
    <property type="protein sequence ID" value="KAJ1196107.1"/>
    <property type="molecule type" value="Genomic_DNA"/>
</dbReference>
<dbReference type="Proteomes" id="UP001066276">
    <property type="component" value="Chromosome 2_2"/>
</dbReference>
<name>A0AAV7V5P4_PLEWA</name>
<evidence type="ECO:0000313" key="1">
    <source>
        <dbReference type="EMBL" id="KAJ1196092.1"/>
    </source>
</evidence>
<evidence type="ECO:0000313" key="3">
    <source>
        <dbReference type="Proteomes" id="UP001066276"/>
    </source>
</evidence>
<reference evidence="1" key="1">
    <citation type="journal article" date="2022" name="bioRxiv">
        <title>Sequencing and chromosome-scale assembly of the giantPleurodeles waltlgenome.</title>
        <authorList>
            <person name="Brown T."/>
            <person name="Elewa A."/>
            <person name="Iarovenko S."/>
            <person name="Subramanian E."/>
            <person name="Araus A.J."/>
            <person name="Petzold A."/>
            <person name="Susuki M."/>
            <person name="Suzuki K.-i.T."/>
            <person name="Hayashi T."/>
            <person name="Toyoda A."/>
            <person name="Oliveira C."/>
            <person name="Osipova E."/>
            <person name="Leigh N.D."/>
            <person name="Simon A."/>
            <person name="Yun M.H."/>
        </authorList>
    </citation>
    <scope>NUCLEOTIDE SEQUENCE</scope>
    <source>
        <strain evidence="1">20211129_DDA</strain>
        <tissue evidence="1">Liver</tissue>
    </source>
</reference>
<evidence type="ECO:0000313" key="2">
    <source>
        <dbReference type="EMBL" id="KAJ1196107.1"/>
    </source>
</evidence>
<proteinExistence type="predicted"/>
<gene>
    <name evidence="1" type="ORF">NDU88_005352</name>
    <name evidence="2" type="ORF">NDU88_005367</name>
</gene>
<accession>A0AAV7V5P4</accession>
<protein>
    <recommendedName>
        <fullName evidence="4">Senescence domain-containing protein</fullName>
    </recommendedName>
</protein>
<organism evidence="1 3">
    <name type="scientific">Pleurodeles waltl</name>
    <name type="common">Iberian ribbed newt</name>
    <dbReference type="NCBI Taxonomy" id="8319"/>
    <lineage>
        <taxon>Eukaryota</taxon>
        <taxon>Metazoa</taxon>
        <taxon>Chordata</taxon>
        <taxon>Craniata</taxon>
        <taxon>Vertebrata</taxon>
        <taxon>Euteleostomi</taxon>
        <taxon>Amphibia</taxon>
        <taxon>Batrachia</taxon>
        <taxon>Caudata</taxon>
        <taxon>Salamandroidea</taxon>
        <taxon>Salamandridae</taxon>
        <taxon>Pleurodelinae</taxon>
        <taxon>Pleurodeles</taxon>
    </lineage>
</organism>